<evidence type="ECO:0000256" key="2">
    <source>
        <dbReference type="ARBA" id="ARBA00023002"/>
    </source>
</evidence>
<dbReference type="CDD" id="cd05233">
    <property type="entry name" value="SDR_c"/>
    <property type="match status" value="1"/>
</dbReference>
<dbReference type="GO" id="GO:0016491">
    <property type="term" value="F:oxidoreductase activity"/>
    <property type="evidence" value="ECO:0007669"/>
    <property type="project" value="UniProtKB-KW"/>
</dbReference>
<comment type="similarity">
    <text evidence="1 3">Belongs to the short-chain dehydrogenases/reductases (SDR) family.</text>
</comment>
<keyword evidence="6" id="KW-1185">Reference proteome</keyword>
<dbReference type="Proteomes" id="UP000297535">
    <property type="component" value="Unassembled WGS sequence"/>
</dbReference>
<evidence type="ECO:0000313" key="6">
    <source>
        <dbReference type="Proteomes" id="UP000297535"/>
    </source>
</evidence>
<keyword evidence="2" id="KW-0560">Oxidoreductase</keyword>
<dbReference type="EMBL" id="SRLB01000005">
    <property type="protein sequence ID" value="TGE00661.1"/>
    <property type="molecule type" value="Genomic_DNA"/>
</dbReference>
<dbReference type="SUPFAM" id="SSF51735">
    <property type="entry name" value="NAD(P)-binding Rossmann-fold domains"/>
    <property type="match status" value="1"/>
</dbReference>
<sequence>MKTPPSRSTTMTDQPEPAQSKPAALITGASSGIGATYADRLARRGHPLVLVARDAARLETLAAHLRAETGVAVDVLPADLTDAGSLAAVEARLRDDARIGILVNNAGAAAPAGFAAADLAPHYRLVDLNVAALTRLAGAATQGFLARGGGAIVNISSVLALAPEIMPGVYAATKAYVLTLSQALQAELGPRGVYVQAVLPAATRTEIWERSGRSVDGMQGVMEVGEMVDAALTGFDRREAVTIPSLPDAAQWDAFEAARQAMMANFAQSHAAARYRA</sequence>
<organism evidence="5 6">
    <name type="scientific">Methylobacterium nonmethylotrophicum</name>
    <dbReference type="NCBI Taxonomy" id="1141884"/>
    <lineage>
        <taxon>Bacteria</taxon>
        <taxon>Pseudomonadati</taxon>
        <taxon>Pseudomonadota</taxon>
        <taxon>Alphaproteobacteria</taxon>
        <taxon>Hyphomicrobiales</taxon>
        <taxon>Methylobacteriaceae</taxon>
        <taxon>Methylobacterium</taxon>
    </lineage>
</organism>
<dbReference type="InterPro" id="IPR036291">
    <property type="entry name" value="NAD(P)-bd_dom_sf"/>
</dbReference>
<dbReference type="OrthoDB" id="9810734at2"/>
<feature type="compositionally biased region" description="Polar residues" evidence="4">
    <location>
        <begin position="1"/>
        <end position="13"/>
    </location>
</feature>
<reference evidence="5 6" key="1">
    <citation type="submission" date="2019-04" db="EMBL/GenBank/DDBJ databases">
        <authorList>
            <person name="Feng G."/>
            <person name="Zhu H."/>
        </authorList>
    </citation>
    <scope>NUCLEOTIDE SEQUENCE [LARGE SCALE GENOMIC DNA]</scope>
    <source>
        <strain evidence="5 6">6HR-1</strain>
    </source>
</reference>
<evidence type="ECO:0000313" key="5">
    <source>
        <dbReference type="EMBL" id="TGE00661.1"/>
    </source>
</evidence>
<dbReference type="PANTHER" id="PTHR43086:SF3">
    <property type="entry name" value="NADP-DEPENDENT 3-HYDROXY ACID DEHYDROGENASE YDFG"/>
    <property type="match status" value="1"/>
</dbReference>
<gene>
    <name evidence="5" type="ORF">EU555_07910</name>
</gene>
<proteinExistence type="inferred from homology"/>
<dbReference type="PRINTS" id="PR00080">
    <property type="entry name" value="SDRFAMILY"/>
</dbReference>
<dbReference type="Pfam" id="PF00106">
    <property type="entry name" value="adh_short"/>
    <property type="match status" value="1"/>
</dbReference>
<dbReference type="AlphaFoldDB" id="A0A4Z0NUD6"/>
<evidence type="ECO:0000256" key="1">
    <source>
        <dbReference type="ARBA" id="ARBA00006484"/>
    </source>
</evidence>
<evidence type="ECO:0000256" key="4">
    <source>
        <dbReference type="SAM" id="MobiDB-lite"/>
    </source>
</evidence>
<name>A0A4Z0NUD6_9HYPH</name>
<comment type="caution">
    <text evidence="5">The sequence shown here is derived from an EMBL/GenBank/DDBJ whole genome shotgun (WGS) entry which is preliminary data.</text>
</comment>
<dbReference type="PRINTS" id="PR00081">
    <property type="entry name" value="GDHRDH"/>
</dbReference>
<dbReference type="Gene3D" id="3.40.50.720">
    <property type="entry name" value="NAD(P)-binding Rossmann-like Domain"/>
    <property type="match status" value="1"/>
</dbReference>
<dbReference type="PANTHER" id="PTHR43086">
    <property type="entry name" value="VERY-LONG-CHAIN 3-OXOOACYL-COA REDUCTASE"/>
    <property type="match status" value="1"/>
</dbReference>
<evidence type="ECO:0000256" key="3">
    <source>
        <dbReference type="RuleBase" id="RU000363"/>
    </source>
</evidence>
<accession>A0A4Z0NUD6</accession>
<dbReference type="PIRSF" id="PIRSF000126">
    <property type="entry name" value="11-beta-HSD1"/>
    <property type="match status" value="1"/>
</dbReference>
<protein>
    <submittedName>
        <fullName evidence="5">SDR family oxidoreductase</fullName>
    </submittedName>
</protein>
<dbReference type="InterPro" id="IPR002347">
    <property type="entry name" value="SDR_fam"/>
</dbReference>
<feature type="region of interest" description="Disordered" evidence="4">
    <location>
        <begin position="1"/>
        <end position="24"/>
    </location>
</feature>